<dbReference type="OMA" id="MNIPLIR"/>
<accession>A0A915LBH9</accession>
<evidence type="ECO:0000313" key="14">
    <source>
        <dbReference type="WBParaSite" id="nRc.2.0.1.t47708-RA"/>
    </source>
</evidence>
<evidence type="ECO:0000256" key="5">
    <source>
        <dbReference type="ARBA" id="ARBA00022723"/>
    </source>
</evidence>
<comment type="subcellular location">
    <subcellularLocation>
        <location evidence="2">Nucleus</location>
    </subcellularLocation>
</comment>
<dbReference type="Proteomes" id="UP000887565">
    <property type="component" value="Unplaced"/>
</dbReference>
<keyword evidence="4" id="KW-0540">Nuclease</keyword>
<evidence type="ECO:0000259" key="11">
    <source>
        <dbReference type="SMART" id="SM00484"/>
    </source>
</evidence>
<evidence type="ECO:0000256" key="1">
    <source>
        <dbReference type="ARBA" id="ARBA00001946"/>
    </source>
</evidence>
<keyword evidence="5" id="KW-0479">Metal-binding</keyword>
<dbReference type="PRINTS" id="PR00853">
    <property type="entry name" value="XPGRADSUPER"/>
</dbReference>
<feature type="region of interest" description="Disordered" evidence="10">
    <location>
        <begin position="269"/>
        <end position="288"/>
    </location>
</feature>
<dbReference type="PANTHER" id="PTHR16171:SF7">
    <property type="entry name" value="DNA REPAIR PROTEIN RAD2"/>
    <property type="match status" value="1"/>
</dbReference>
<dbReference type="Gene3D" id="1.10.150.20">
    <property type="entry name" value="5' to 3' exonuclease, C-terminal subdomain"/>
    <property type="match status" value="1"/>
</dbReference>
<keyword evidence="6" id="KW-0255">Endonuclease</keyword>
<keyword evidence="7" id="KW-0378">Hydrolase</keyword>
<dbReference type="InterPro" id="IPR006086">
    <property type="entry name" value="XPG-I_dom"/>
</dbReference>
<evidence type="ECO:0000313" key="13">
    <source>
        <dbReference type="Proteomes" id="UP000887565"/>
    </source>
</evidence>
<dbReference type="InterPro" id="IPR008918">
    <property type="entry name" value="HhH2"/>
</dbReference>
<evidence type="ECO:0000256" key="3">
    <source>
        <dbReference type="ARBA" id="ARBA00005283"/>
    </source>
</evidence>
<reference evidence="14" key="1">
    <citation type="submission" date="2022-11" db="UniProtKB">
        <authorList>
            <consortium name="WormBaseParasite"/>
        </authorList>
    </citation>
    <scope>IDENTIFICATION</scope>
</reference>
<dbReference type="GO" id="GO:0046872">
    <property type="term" value="F:metal ion binding"/>
    <property type="evidence" value="ECO:0007669"/>
    <property type="project" value="UniProtKB-KW"/>
</dbReference>
<dbReference type="SMART" id="SM00485">
    <property type="entry name" value="XPGN"/>
    <property type="match status" value="1"/>
</dbReference>
<dbReference type="CDD" id="cd09868">
    <property type="entry name" value="PIN_XPG_RAD2"/>
    <property type="match status" value="1"/>
</dbReference>
<organism evidence="13 14">
    <name type="scientific">Romanomermis culicivorax</name>
    <name type="common">Nematode worm</name>
    <dbReference type="NCBI Taxonomy" id="13658"/>
    <lineage>
        <taxon>Eukaryota</taxon>
        <taxon>Metazoa</taxon>
        <taxon>Ecdysozoa</taxon>
        <taxon>Nematoda</taxon>
        <taxon>Enoplea</taxon>
        <taxon>Dorylaimia</taxon>
        <taxon>Mermithida</taxon>
        <taxon>Mermithoidea</taxon>
        <taxon>Mermithidae</taxon>
        <taxon>Romanomermis</taxon>
    </lineage>
</organism>
<feature type="domain" description="XPG-I" evidence="11">
    <location>
        <begin position="676"/>
        <end position="734"/>
    </location>
</feature>
<feature type="region of interest" description="Disordered" evidence="10">
    <location>
        <begin position="557"/>
        <end position="669"/>
    </location>
</feature>
<evidence type="ECO:0000256" key="9">
    <source>
        <dbReference type="ARBA" id="ARBA00023242"/>
    </source>
</evidence>
<evidence type="ECO:0000259" key="12">
    <source>
        <dbReference type="SMART" id="SM00485"/>
    </source>
</evidence>
<dbReference type="SUPFAM" id="SSF47807">
    <property type="entry name" value="5' to 3' exonuclease, C-terminal subdomain"/>
    <property type="match status" value="1"/>
</dbReference>
<dbReference type="Pfam" id="PF00867">
    <property type="entry name" value="XPG_I"/>
    <property type="match status" value="1"/>
</dbReference>
<dbReference type="PANTHER" id="PTHR16171">
    <property type="entry name" value="DNA REPAIR PROTEIN COMPLEMENTING XP-G CELLS-RELATED"/>
    <property type="match status" value="1"/>
</dbReference>
<dbReference type="GO" id="GO:0006289">
    <property type="term" value="P:nucleotide-excision repair"/>
    <property type="evidence" value="ECO:0007669"/>
    <property type="project" value="InterPro"/>
</dbReference>
<dbReference type="SMART" id="SM00279">
    <property type="entry name" value="HhH2"/>
    <property type="match status" value="1"/>
</dbReference>
<keyword evidence="9" id="KW-0539">Nucleus</keyword>
<keyword evidence="13" id="KW-1185">Reference proteome</keyword>
<evidence type="ECO:0000256" key="7">
    <source>
        <dbReference type="ARBA" id="ARBA00022801"/>
    </source>
</evidence>
<dbReference type="SMART" id="SM00484">
    <property type="entry name" value="XPGI"/>
    <property type="match status" value="1"/>
</dbReference>
<evidence type="ECO:0000256" key="6">
    <source>
        <dbReference type="ARBA" id="ARBA00022759"/>
    </source>
</evidence>
<evidence type="ECO:0000256" key="10">
    <source>
        <dbReference type="SAM" id="MobiDB-lite"/>
    </source>
</evidence>
<feature type="region of interest" description="Disordered" evidence="10">
    <location>
        <begin position="1005"/>
        <end position="1026"/>
    </location>
</feature>
<feature type="compositionally biased region" description="Acidic residues" evidence="10">
    <location>
        <begin position="628"/>
        <end position="644"/>
    </location>
</feature>
<dbReference type="Gene3D" id="3.40.50.1010">
    <property type="entry name" value="5'-nuclease"/>
    <property type="match status" value="2"/>
</dbReference>
<feature type="region of interest" description="Disordered" evidence="10">
    <location>
        <begin position="478"/>
        <end position="503"/>
    </location>
</feature>
<dbReference type="InterPro" id="IPR006085">
    <property type="entry name" value="XPG_DNA_repair_N"/>
</dbReference>
<dbReference type="InterPro" id="IPR029060">
    <property type="entry name" value="PIN-like_dom_sf"/>
</dbReference>
<dbReference type="GO" id="GO:0016787">
    <property type="term" value="F:hydrolase activity"/>
    <property type="evidence" value="ECO:0007669"/>
    <property type="project" value="UniProtKB-KW"/>
</dbReference>
<keyword evidence="8" id="KW-0460">Magnesium</keyword>
<comment type="cofactor">
    <cofactor evidence="1">
        <name>Mg(2+)</name>
        <dbReference type="ChEBI" id="CHEBI:18420"/>
    </cofactor>
</comment>
<evidence type="ECO:0000256" key="4">
    <source>
        <dbReference type="ARBA" id="ARBA00022722"/>
    </source>
</evidence>
<comment type="similarity">
    <text evidence="3">Belongs to the XPG/RAD2 endonuclease family. XPG subfamily.</text>
</comment>
<name>A0A915LBH9_ROMCU</name>
<proteinExistence type="inferred from homology"/>
<dbReference type="WBParaSite" id="nRc.2.0.1.t47708-RA">
    <property type="protein sequence ID" value="nRc.2.0.1.t47708-RA"/>
    <property type="gene ID" value="nRc.2.0.1.g47708"/>
</dbReference>
<dbReference type="InterPro" id="IPR036279">
    <property type="entry name" value="5-3_exonuclease_C_sf"/>
</dbReference>
<evidence type="ECO:0000256" key="8">
    <source>
        <dbReference type="ARBA" id="ARBA00022842"/>
    </source>
</evidence>
<feature type="compositionally biased region" description="Basic and acidic residues" evidence="10">
    <location>
        <begin position="557"/>
        <end position="584"/>
    </location>
</feature>
<dbReference type="GO" id="GO:0003697">
    <property type="term" value="F:single-stranded DNA binding"/>
    <property type="evidence" value="ECO:0007669"/>
    <property type="project" value="InterPro"/>
</dbReference>
<dbReference type="GO" id="GO:0005634">
    <property type="term" value="C:nucleus"/>
    <property type="evidence" value="ECO:0007669"/>
    <property type="project" value="UniProtKB-SubCell"/>
</dbReference>
<dbReference type="InterPro" id="IPR001044">
    <property type="entry name" value="XPG/Rad2_eukaryotes"/>
</dbReference>
<protein>
    <submittedName>
        <fullName evidence="14">Uncharacterized protein</fullName>
    </submittedName>
</protein>
<feature type="compositionally biased region" description="Basic and acidic residues" evidence="10">
    <location>
        <begin position="649"/>
        <end position="663"/>
    </location>
</feature>
<sequence>MGVEGLWKILNSTKENVTLESLNGKILAVDLSIWIYQALRSGGASKSRNAHLKILFFRICKLLFYGVKPIFVFDGPNVPYFKQMTLSKRRLRKAQNVLETSKIQKKILKKLSQMVAKGKLPVVENLPPPSPQKLVNLEKIEFSDQEFFTDSDDDSEVVQFSDSKIERQNLPEDSNDFCDFQLQNLLAKNQATKKLQKNIDEDSIDIVLPKNFLKIKNAYYGVDRHHFLLEIKTPNDEKIDKSTTSRDQDNLEICEPDLHSKSIDFKDANQKIDKTMTPRDRDNLEIDKPDFHHKSIDFEDDIKSVVKDQTSCDRKLDNDHGNKSIDFDLTSRKIDNQSSHDRSVDIYGQKINIQSRDYDQDQIFDNSDRMKSIVEVQSSPDQKLRSHQGNKFIDFDLTFRKINNQSSADLSIDIDHQNINIKSRDFDQDQKIDNQSSYDQSIDIDGQKITIEPRDFDLDQKIDNVYRIKSIVGDQTSRDFGRDQKIDNQSSRDRSTDFDSRKDQKIDNKWSRDLSIDIGRQKINIESRDFDYDQKIDISDRVKSIVGDQISLTFDQDQKIDNQSSHDRSINHDRQKIDIKSRDFDQDEKIDDQSSRDRSNDIDGQKINIESRDFDQDQKIDKSIDQFSSDDDDSFVEVVTDEETPTTSDKNDLKQKLESEEKSSSMTSQIPEMTLGEAESECARLELLELCQGTVTDDSDVWLFGAKNVYRHVFDRKKYVEKYSSSKIYEKLGLTREKMIKLAMLTGCDYTEGLKGVGSITGLEILSEFGQNHDDDTKIDDLKEFRLWYENNKNSKSIDNNPLRRRLLNLDLKFPDSFPDQSIMDEFLTPKKIDNQDPIKIDNFQKLTNHDEARLKKYAAENLDFNLEKINLILKPAIECKVVKNTFSVYTEADFTTHKRDITSAFSLNIECKVVKNTFSVYTEADFTTHKRDITSAFSLNIQCKIVQNMRITPYFLHKKCKLTHLNVRERLADQIGGAPIDGHDQRVGYTAAALFEQFVGGEGYHEKDDENDGSVGGPLVATTLE</sequence>
<dbReference type="PRINTS" id="PR00066">
    <property type="entry name" value="XRODRMPGMNTG"/>
</dbReference>
<dbReference type="GO" id="GO:0004520">
    <property type="term" value="F:DNA endonuclease activity"/>
    <property type="evidence" value="ECO:0007669"/>
    <property type="project" value="TreeGrafter"/>
</dbReference>
<dbReference type="AlphaFoldDB" id="A0A915LBH9"/>
<feature type="domain" description="XPG N-terminal" evidence="12">
    <location>
        <begin position="1"/>
        <end position="96"/>
    </location>
</feature>
<dbReference type="Pfam" id="PF00752">
    <property type="entry name" value="XPG_N"/>
    <property type="match status" value="1"/>
</dbReference>
<dbReference type="SUPFAM" id="SSF88723">
    <property type="entry name" value="PIN domain-like"/>
    <property type="match status" value="1"/>
</dbReference>
<evidence type="ECO:0000256" key="2">
    <source>
        <dbReference type="ARBA" id="ARBA00004123"/>
    </source>
</evidence>
<dbReference type="InterPro" id="IPR006084">
    <property type="entry name" value="XPG/Rad2"/>
</dbReference>
<feature type="compositionally biased region" description="Basic and acidic residues" evidence="10">
    <location>
        <begin position="591"/>
        <end position="624"/>
    </location>
</feature>